<evidence type="ECO:0000313" key="3">
    <source>
        <dbReference type="EMBL" id="GAX23964.1"/>
    </source>
</evidence>
<keyword evidence="4" id="KW-1185">Reference proteome</keyword>
<organism evidence="3 4">
    <name type="scientific">Fistulifera solaris</name>
    <name type="common">Oleaginous diatom</name>
    <dbReference type="NCBI Taxonomy" id="1519565"/>
    <lineage>
        <taxon>Eukaryota</taxon>
        <taxon>Sar</taxon>
        <taxon>Stramenopiles</taxon>
        <taxon>Ochrophyta</taxon>
        <taxon>Bacillariophyta</taxon>
        <taxon>Bacillariophyceae</taxon>
        <taxon>Bacillariophycidae</taxon>
        <taxon>Naviculales</taxon>
        <taxon>Naviculaceae</taxon>
        <taxon>Fistulifera</taxon>
    </lineage>
</organism>
<dbReference type="EMBL" id="BDSP01000205">
    <property type="protein sequence ID" value="GAX23964.1"/>
    <property type="molecule type" value="Genomic_DNA"/>
</dbReference>
<dbReference type="InParanoid" id="A0A1Z5KCE0"/>
<sequence length="349" mass="39956">MITMNCKSVDQGKAKRPSEDDENEDLSDAMFEEMLRSKYKKEGDRHPAAEHARHPAPHPASHPPAEQDPHPAPQPAKRWNDNYPLKNIAEPHEHDVLLGRGGRTNHHKGNKRYRKMVNDHKLEYTGLNKKNEKTAFAEKIVFAWRNQDPPGRFLQNDKKGEWYDVGDGIARKKTSQALREKKPRQDEFGELEEFDEVQLTPLSEEAYSPSDLLGLGFDQNESNNGEFKEFDEVQLTPLGEEANLLNGEVEKPDKVQLTPLSEEANSPNDILDLGFDQRESIEVASSKRKKGRGFPFFPSWKRKKDTGVQCRSPLVVPTAPHYPVVEDVEILDLRKRLFQTRLHNADEQV</sequence>
<dbReference type="OrthoDB" id="48650at2759"/>
<dbReference type="Pfam" id="PF20710">
    <property type="entry name" value="DUF6824"/>
    <property type="match status" value="1"/>
</dbReference>
<gene>
    <name evidence="3" type="ORF">FisN_26Lu027</name>
</gene>
<feature type="compositionally biased region" description="Basic and acidic residues" evidence="1">
    <location>
        <begin position="33"/>
        <end position="53"/>
    </location>
</feature>
<name>A0A1Z5KCE0_FISSO</name>
<evidence type="ECO:0000259" key="2">
    <source>
        <dbReference type="Pfam" id="PF20710"/>
    </source>
</evidence>
<reference evidence="3 4" key="1">
    <citation type="journal article" date="2015" name="Plant Cell">
        <title>Oil accumulation by the oleaginous diatom Fistulifera solaris as revealed by the genome and transcriptome.</title>
        <authorList>
            <person name="Tanaka T."/>
            <person name="Maeda Y."/>
            <person name="Veluchamy A."/>
            <person name="Tanaka M."/>
            <person name="Abida H."/>
            <person name="Marechal E."/>
            <person name="Bowler C."/>
            <person name="Muto M."/>
            <person name="Sunaga Y."/>
            <person name="Tanaka M."/>
            <person name="Yoshino T."/>
            <person name="Taniguchi T."/>
            <person name="Fukuda Y."/>
            <person name="Nemoto M."/>
            <person name="Matsumoto M."/>
            <person name="Wong P.S."/>
            <person name="Aburatani S."/>
            <person name="Fujibuchi W."/>
        </authorList>
    </citation>
    <scope>NUCLEOTIDE SEQUENCE [LARGE SCALE GENOMIC DNA]</scope>
    <source>
        <strain evidence="3 4">JPCC DA0580</strain>
    </source>
</reference>
<feature type="region of interest" description="Disordered" evidence="1">
    <location>
        <begin position="1"/>
        <end position="88"/>
    </location>
</feature>
<evidence type="ECO:0000313" key="4">
    <source>
        <dbReference type="Proteomes" id="UP000198406"/>
    </source>
</evidence>
<dbReference type="AlphaFoldDB" id="A0A1Z5KCE0"/>
<feature type="domain" description="DUF6824" evidence="2">
    <location>
        <begin position="95"/>
        <end position="180"/>
    </location>
</feature>
<dbReference type="InterPro" id="IPR049227">
    <property type="entry name" value="DUF6824"/>
</dbReference>
<evidence type="ECO:0000256" key="1">
    <source>
        <dbReference type="SAM" id="MobiDB-lite"/>
    </source>
</evidence>
<accession>A0A1Z5KCE0</accession>
<protein>
    <recommendedName>
        <fullName evidence="2">DUF6824 domain-containing protein</fullName>
    </recommendedName>
</protein>
<feature type="compositionally biased region" description="Acidic residues" evidence="1">
    <location>
        <begin position="19"/>
        <end position="31"/>
    </location>
</feature>
<dbReference type="Proteomes" id="UP000198406">
    <property type="component" value="Unassembled WGS sequence"/>
</dbReference>
<proteinExistence type="predicted"/>
<comment type="caution">
    <text evidence="3">The sequence shown here is derived from an EMBL/GenBank/DDBJ whole genome shotgun (WGS) entry which is preliminary data.</text>
</comment>